<dbReference type="AlphaFoldDB" id="A0A2I9LPX9"/>
<dbReference type="Pfam" id="PF15430">
    <property type="entry name" value="SVWC"/>
    <property type="match status" value="1"/>
</dbReference>
<reference evidence="5" key="1">
    <citation type="journal article" date="2017" name="Toxicon">
        <title>Venom-gland transcriptomics and venom proteomics of the Hentz striped scorpion (Centruroides hentzi; Buthidae) reveal high toxin diversity in a harmless member of a lethal family.</title>
        <authorList>
            <person name="Ward M.J."/>
            <person name="Ellsworth S.A."/>
            <person name="Rokyta D.R."/>
        </authorList>
    </citation>
    <scope>NUCLEOTIDE SEQUENCE</scope>
    <source>
        <tissue evidence="5">Venom gland</tissue>
    </source>
</reference>
<feature type="domain" description="Single" evidence="4">
    <location>
        <begin position="37"/>
        <end position="103"/>
    </location>
</feature>
<organism evidence="5">
    <name type="scientific">Centruroides hentzi</name>
    <dbReference type="NCBI Taxonomy" id="88313"/>
    <lineage>
        <taxon>Eukaryota</taxon>
        <taxon>Metazoa</taxon>
        <taxon>Ecdysozoa</taxon>
        <taxon>Arthropoda</taxon>
        <taxon>Chelicerata</taxon>
        <taxon>Arachnida</taxon>
        <taxon>Scorpiones</taxon>
        <taxon>Buthida</taxon>
        <taxon>Buthoidea</taxon>
        <taxon>Buthidae</taxon>
        <taxon>Centruroides</taxon>
    </lineage>
</organism>
<dbReference type="EMBL" id="GFWZ01000456">
    <property type="protein sequence ID" value="MBW20446.1"/>
    <property type="molecule type" value="Transcribed_RNA"/>
</dbReference>
<comment type="subcellular location">
    <subcellularLocation>
        <location evidence="1">Secreted</location>
    </subcellularLocation>
</comment>
<proteinExistence type="predicted"/>
<evidence type="ECO:0000256" key="2">
    <source>
        <dbReference type="ARBA" id="ARBA00022525"/>
    </source>
</evidence>
<feature type="signal peptide" evidence="3">
    <location>
        <begin position="1"/>
        <end position="23"/>
    </location>
</feature>
<evidence type="ECO:0000256" key="1">
    <source>
        <dbReference type="ARBA" id="ARBA00004613"/>
    </source>
</evidence>
<protein>
    <submittedName>
        <fullName evidence="5">Venom protein</fullName>
    </submittedName>
</protein>
<evidence type="ECO:0000313" key="5">
    <source>
        <dbReference type="EMBL" id="MBW20446.1"/>
    </source>
</evidence>
<dbReference type="InterPro" id="IPR029277">
    <property type="entry name" value="SVWC_dom"/>
</dbReference>
<name>A0A2I9LPX9_9SCOR</name>
<dbReference type="GO" id="GO:0005576">
    <property type="term" value="C:extracellular region"/>
    <property type="evidence" value="ECO:0007669"/>
    <property type="project" value="UniProtKB-SubCell"/>
</dbReference>
<sequence length="103" mass="11852">MAFFTKLYICVICVCLLVQFLHAAILHTPQEVGPGPCIDENGIKRRLKEIWTDNKRCEQHRCVMIRGIRNIKTYKCSVIDKPEGCVIIKEEGPYPRCCPDIQC</sequence>
<accession>A0A2I9LPX9</accession>
<keyword evidence="2" id="KW-0964">Secreted</keyword>
<evidence type="ECO:0000256" key="3">
    <source>
        <dbReference type="SAM" id="SignalP"/>
    </source>
</evidence>
<feature type="chain" id="PRO_5014351954" evidence="3">
    <location>
        <begin position="24"/>
        <end position="103"/>
    </location>
</feature>
<keyword evidence="3" id="KW-0732">Signal</keyword>
<evidence type="ECO:0000259" key="4">
    <source>
        <dbReference type="Pfam" id="PF15430"/>
    </source>
</evidence>